<sequence>MGRLPVWVTQSSNFWQPAARRVLVLVLVNGFPPRSFTSKLMPPALDRLLASPSALRLLRTLVTAPDLPACHTTATATAQCCAARSRSTAAQRRTYAKKHERPAGLKWRRWSEQETIINERKKELESLHNGKSSVKVVSRQAKLGAGFDFLNDHRGVEEEEADEEVPEKSLDEYWAARLAHHERLEGLQGIWSVWHARRREGYRLPTENSAHAQFLWGTFARDPKLVHYVIEHAVELMQDKGETYPRVYNLIMGYWLVRKPSEALDYHHQMLVKLRLRKLPLRELAQAVRNYGNTAQEALLYIYRNSNERDVYNEVVPRLIECGNIKMARRWHNLCVFRDDLPSESFAAHPVIQLFTAEATAITDPSIRLEEVERGFHINQHLMKRLLGRDTAPVRFDDAFTARMFATRTVQTESIIKGLTMVGVNEIGPLAVSAMAHRTQPITDLSLRFEELHTAGIALQGSVFSLALEKFATEQSWELVQSMLDSDQHPDVFGNADTQRSLLDYYLEQEDFQQAQRTLAILTLFHNDPGREAWNLLLQLCFTRGSPRQGFDTMLKMRSLGITLSRLSMISVRKILVRRQRGHRPHQLRSFDDLRFVTRFYITALESGMGIVHPEAWYEIIRRFGVQSRFRELRRLLLWLLNWYAPAHSTEFAHLPRTPSFENVTNKLRRSHPHKSHYYNFPADVPQQADKNHPIRLLFPPSLQQGILVWGLRSSLLRAAPLEQSLFATPASKLHHRRNLMRKGILKRLNWDVGLRLLVQLRDLGVHVHEHNVTKTLQGIFVNLFGPGRSRIKANRMMERSNTIPYAEFVRGVNQAWGKPLLTEPQLLERSRLNSVLWHPRFRRRVHKKGGVSLKQVMGGEWAVGKGVQKSDVNGGDGAGLDELYRAAAAHPGGRRK</sequence>
<protein>
    <recommendedName>
        <fullName evidence="3">Pentatricopeptide repeat domain-containing protein</fullName>
    </recommendedName>
</protein>
<evidence type="ECO:0000313" key="1">
    <source>
        <dbReference type="EMBL" id="OSS54920.1"/>
    </source>
</evidence>
<name>A0A1Y2MFR2_EPING</name>
<accession>A0A1Y2MFR2</accession>
<dbReference type="Gene3D" id="1.25.40.10">
    <property type="entry name" value="Tetratricopeptide repeat domain"/>
    <property type="match status" value="1"/>
</dbReference>
<dbReference type="AlphaFoldDB" id="A0A1Y2MFR2"/>
<dbReference type="InterPro" id="IPR011990">
    <property type="entry name" value="TPR-like_helical_dom_sf"/>
</dbReference>
<keyword evidence="2" id="KW-1185">Reference proteome</keyword>
<dbReference type="STRING" id="105696.A0A1Y2MFR2"/>
<dbReference type="OMA" id="ARMFATR"/>
<evidence type="ECO:0000313" key="2">
    <source>
        <dbReference type="Proteomes" id="UP000193240"/>
    </source>
</evidence>
<proteinExistence type="predicted"/>
<dbReference type="InParanoid" id="A0A1Y2MFR2"/>
<reference evidence="1 2" key="1">
    <citation type="journal article" date="2017" name="Genome Announc.">
        <title>Genome sequence of the saprophytic ascomycete Epicoccum nigrum ICMP 19927 strain isolated from New Zealand.</title>
        <authorList>
            <person name="Fokin M."/>
            <person name="Fleetwood D."/>
            <person name="Weir B.S."/>
            <person name="Villas-Boas S.G."/>
        </authorList>
    </citation>
    <scope>NUCLEOTIDE SEQUENCE [LARGE SCALE GENOMIC DNA]</scope>
    <source>
        <strain evidence="1 2">ICMP 19927</strain>
    </source>
</reference>
<organism evidence="1 2">
    <name type="scientific">Epicoccum nigrum</name>
    <name type="common">Soil fungus</name>
    <name type="synonym">Epicoccum purpurascens</name>
    <dbReference type="NCBI Taxonomy" id="105696"/>
    <lineage>
        <taxon>Eukaryota</taxon>
        <taxon>Fungi</taxon>
        <taxon>Dikarya</taxon>
        <taxon>Ascomycota</taxon>
        <taxon>Pezizomycotina</taxon>
        <taxon>Dothideomycetes</taxon>
        <taxon>Pleosporomycetidae</taxon>
        <taxon>Pleosporales</taxon>
        <taxon>Pleosporineae</taxon>
        <taxon>Didymellaceae</taxon>
        <taxon>Epicoccum</taxon>
    </lineage>
</organism>
<dbReference type="Proteomes" id="UP000193240">
    <property type="component" value="Unassembled WGS sequence"/>
</dbReference>
<gene>
    <name evidence="1" type="ORF">B5807_00794</name>
</gene>
<evidence type="ECO:0008006" key="3">
    <source>
        <dbReference type="Google" id="ProtNLM"/>
    </source>
</evidence>
<dbReference type="EMBL" id="KZ107838">
    <property type="protein sequence ID" value="OSS54920.1"/>
    <property type="molecule type" value="Genomic_DNA"/>
</dbReference>